<keyword evidence="2" id="KW-1185">Reference proteome</keyword>
<sequence>MSASVLRSGLATAVGKSVKQSTPLSRLASTSTFNPSPLTRVTTLPNKIRVATETTPGHFQALGVYIDAGSRYESKATSGVSHLMDRMAFKSSTTLVENLKSFTWQSTADYTSSTMSNIIDSLGSNILCSSSRETIMYQATVFPHDIPTALSLMSSTIQHPLLDEEELEAQKLAAAYEIREIWAKPEMILPELVHTVAYRDNTLGMPLLCPEERLEEITSDTLRAYMRDWYKPERMVVAGVGMEHDALVQLATEHFGDMSASSANAKLHPSSSPSRPSLSKSFATLQPDSAASDYTTLASARARYTGGQMMIDRPEEEFTHVYVAFEGLGIHDPDIYALATMQMLLGGGGSFSAGGPGKGMYSRLYTNVLNQHHAVDYCAGFHHCYADTGLFGIAASVLPHFTSSITNVIAHQLDSLTRPMRGGVTQQELSRAKNQLKSSLMMALESRSVEVEDLGRQTQIHGHKVPVEEMCEKIDRVTLEDIHRTATRVLRPAEGDVPLNFGLGSGQPTIVAQGKLEGLHDIAEVLKSWGLGKGGVAPKAWVR</sequence>
<name>A0ACC2WTK2_9TREE</name>
<comment type="caution">
    <text evidence="1">The sequence shown here is derived from an EMBL/GenBank/DDBJ whole genome shotgun (WGS) entry which is preliminary data.</text>
</comment>
<evidence type="ECO:0000313" key="2">
    <source>
        <dbReference type="Proteomes" id="UP001230649"/>
    </source>
</evidence>
<accession>A0ACC2WTK2</accession>
<dbReference type="EMBL" id="JASBWS010000007">
    <property type="protein sequence ID" value="KAJ9114823.1"/>
    <property type="molecule type" value="Genomic_DNA"/>
</dbReference>
<proteinExistence type="predicted"/>
<protein>
    <submittedName>
        <fullName evidence="1">Uncharacterized protein</fullName>
    </submittedName>
</protein>
<dbReference type="Proteomes" id="UP001230649">
    <property type="component" value="Unassembled WGS sequence"/>
</dbReference>
<gene>
    <name evidence="1" type="ORF">QFC20_001194</name>
</gene>
<organism evidence="1 2">
    <name type="scientific">Naganishia adeliensis</name>
    <dbReference type="NCBI Taxonomy" id="92952"/>
    <lineage>
        <taxon>Eukaryota</taxon>
        <taxon>Fungi</taxon>
        <taxon>Dikarya</taxon>
        <taxon>Basidiomycota</taxon>
        <taxon>Agaricomycotina</taxon>
        <taxon>Tremellomycetes</taxon>
        <taxon>Filobasidiales</taxon>
        <taxon>Filobasidiaceae</taxon>
        <taxon>Naganishia</taxon>
    </lineage>
</organism>
<reference evidence="1" key="1">
    <citation type="submission" date="2023-04" db="EMBL/GenBank/DDBJ databases">
        <title>Draft Genome sequencing of Naganishia species isolated from polar environments using Oxford Nanopore Technology.</title>
        <authorList>
            <person name="Leo P."/>
            <person name="Venkateswaran K."/>
        </authorList>
    </citation>
    <scope>NUCLEOTIDE SEQUENCE</scope>
    <source>
        <strain evidence="1">MNA-CCFEE 5262</strain>
    </source>
</reference>
<evidence type="ECO:0000313" key="1">
    <source>
        <dbReference type="EMBL" id="KAJ9114823.1"/>
    </source>
</evidence>